<feature type="region of interest" description="Disordered" evidence="1">
    <location>
        <begin position="1145"/>
        <end position="1222"/>
    </location>
</feature>
<feature type="region of interest" description="Disordered" evidence="1">
    <location>
        <begin position="1087"/>
        <end position="1110"/>
    </location>
</feature>
<feature type="region of interest" description="Disordered" evidence="1">
    <location>
        <begin position="65"/>
        <end position="136"/>
    </location>
</feature>
<dbReference type="InParanoid" id="A0A6P7ZDY0"/>
<dbReference type="PANTHER" id="PTHR22042:SF3">
    <property type="entry name" value="RIKEN CDNA 2900026A02 GENE"/>
    <property type="match status" value="1"/>
</dbReference>
<evidence type="ECO:0000313" key="4">
    <source>
        <dbReference type="RefSeq" id="XP_030075988.1"/>
    </source>
</evidence>
<feature type="region of interest" description="Disordered" evidence="1">
    <location>
        <begin position="1"/>
        <end position="22"/>
    </location>
</feature>
<dbReference type="KEGG" id="muo:115481101"/>
<feature type="compositionally biased region" description="Basic and acidic residues" evidence="1">
    <location>
        <begin position="1699"/>
        <end position="1718"/>
    </location>
</feature>
<feature type="compositionally biased region" description="Basic and acidic residues" evidence="1">
    <location>
        <begin position="1573"/>
        <end position="1593"/>
    </location>
</feature>
<feature type="compositionally biased region" description="Polar residues" evidence="1">
    <location>
        <begin position="553"/>
        <end position="569"/>
    </location>
</feature>
<dbReference type="Proteomes" id="UP000515156">
    <property type="component" value="Chromosome 11"/>
</dbReference>
<feature type="region of interest" description="Disordered" evidence="1">
    <location>
        <begin position="553"/>
        <end position="601"/>
    </location>
</feature>
<sequence length="1914" mass="215128">MATEVEVKSPLTAMTSLTDLSEMTNERISQRAYIGPLSDASNKASELSNPPSLLIVEEKSRLGSALKPAATSIPGSRPRISPKPFKPSDPFEVRKIPITSPTQNNLIKSSLHGKPRQAAPDEALNGNAPSVDQKLNDADITGKNTFTAKKIFYSMPETNSLTSDTACKSLRFTHETEIIGEQSVSQFEVVSAFSPIYQKSEGVLYSEMSGSSRTNMGPIEPHRTGENKYSCMNDKSKALTKSVTTEETSPTKVQLRTKRRPVSAVFLESLKDSNPENRGISEVPLADTADKPWVRKSRPLSVDITAKFESKFTPQKKNGHTSEEAKENIPLLNSANRFSQEQTKIISKEEGMQVKGRSESFKHKYKSNKQNDDFQLGEEKREALSKDVTGLISETTKELFINTLGETGSKWESKYKCEKEENEKKTDVPVDGHKLEKRPVALNDTSESNKRWTLSNTTDITPVTGEKPASKLCKEETKSPGGSIQRRISLLLAVNNNSSPVSTELASAEREKRNVDIQKRIKDFTAENVDVKPGSLRKSFKSRPLSADLTKMFSAQTPTSEMKSQSVLELHTESPTDTQDKQESVNEKNKEEKLYGRTGLGDPLTEKVHWKISANPPEKMDHFEKGSFSKEEKQVSLSNKNCLSKTNHLDRGTSHAIPSESMDLKTVRATLFEHNIQRHSAVETYPVVDHTLKLASKTDKKSDTVDSLVLEEPLQRRNLEDKVHLNLAGEPEQRIAYNEQNRRFYDPPLNNHSSLENLRERTSKYIEDTLNYQRIEPRYEIIQTIGERARSESITLAAEDKAVTLRSRKSFHTQENETKKSNDNVLHSDWSCSLLDAEAVSFRDVTLCPVPKNILEMTTNKPSFTDPRPVSVQTFTVQEDINQPVKLQDNHSVKLKKTSSFTHIDKRSGIARNKVMSIGNLGEKHEKPKVLECFSDSTVIKAHGVDTSNSSITVDKQVSSTNVNRRLISGYEDSQSNDFFIDNQPRTELIAVDKGESRMFGLKKYQEVDRMRKDEDGTKVNNREGKWGPLEVGGKVSKIGSTTTDLSISEQLGMMPLPDDESTHEKSKRLVQDITKSSCRGANLLQSTESSVARENKKCQEPAGSEESIRLQDPIPEPKATYFAVTCHFSNKKKDIFQSPLKHDDFMFSNQGKPESGRKNPQTFIHDKDVSLETTSKKPDKRQDWETVHFSKQYLPNENTKPDEDYSGWRTPHKNLGSVTKIDDDSLLKERRTSNSNAEGKILSDNEAYVSPLQKDSRKFARKKDDETSGFIAEPKNSYRYSVLDIDELMANYKPELLKVGEIDSKQYDDQVHQSQFNKERSRSLKNYVDKPLNWKSQKNSMQSCSSFAEVSNKPLNVTLGFSQESNNKIDSFNQNVNKQNLRDTQISHHNWEKLGDPSERPSDSPSETRDNKKRITKIADEEQVSGLSGMQQYNIKHKDYGSGSAQVSLQPDSDASLNSISSRVTADSLLQKALSRNFQRSEMSVESSSQSNTNYSSEVLKSKGSAIRTSDGNDFNKSKASTESSVSITRSRPARVKDITLLMQEDKEKRSEEKPKQSFHLETSGVKKRNSTRRERGSTDDKMQDTEKDWTRNSEQGSGMREAPAAVLHKRSRSLRERREEPQRVGSCFYDQLKQCFTRPSPVTKDTDTLVREADSQYGTWSGEGDEESYLPVSPPDNAASARKQQSSSRFSSSSTEVDSHDSTSDQRHRSLDRCSVEMDSADSTEKQVSASPSPGGEAVDFSFLDQTSVLDSSALKNRVQLSRRSQRRAPTYHSQRRSKVLQDKQLTIQEDTDSTWMFKDSTEEKPETQEDSAEEDKPQRPTVQPQRLPVFPGMDPSVLKAQLRKKQESDSTSDAPGSAKLLKSPKSPLQQGVLGGRPLPSPTEENGPEAASPQWLKELKSKKRLSQYENQV</sequence>
<feature type="compositionally biased region" description="Polar residues" evidence="1">
    <location>
        <begin position="12"/>
        <end position="22"/>
    </location>
</feature>
<dbReference type="OrthoDB" id="9950932at2759"/>
<dbReference type="PANTHER" id="PTHR22042">
    <property type="entry name" value="TANKYRASE 1 BINDING PROTEIN"/>
    <property type="match status" value="1"/>
</dbReference>
<dbReference type="InterPro" id="IPR032764">
    <property type="entry name" value="Tankyrase-bd_C"/>
</dbReference>
<dbReference type="RefSeq" id="XP_030075988.1">
    <property type="nucleotide sequence ID" value="XM_030220128.1"/>
</dbReference>
<keyword evidence="3" id="KW-1185">Reference proteome</keyword>
<protein>
    <submittedName>
        <fullName evidence="4">Uncharacterized protein KIAA1671 homolog isoform X1</fullName>
    </submittedName>
</protein>
<dbReference type="FunCoup" id="A0A6P7ZDY0">
    <property type="interactions" value="1073"/>
</dbReference>
<dbReference type="SMART" id="SM01319">
    <property type="entry name" value="Tankyrase_bdg_C"/>
    <property type="match status" value="1"/>
</dbReference>
<feature type="compositionally biased region" description="Basic and acidic residues" evidence="1">
    <location>
        <begin position="570"/>
        <end position="595"/>
    </location>
</feature>
<evidence type="ECO:0000259" key="2">
    <source>
        <dbReference type="SMART" id="SM01319"/>
    </source>
</evidence>
<organism evidence="3 4">
    <name type="scientific">Microcaecilia unicolor</name>
    <dbReference type="NCBI Taxonomy" id="1415580"/>
    <lineage>
        <taxon>Eukaryota</taxon>
        <taxon>Metazoa</taxon>
        <taxon>Chordata</taxon>
        <taxon>Craniata</taxon>
        <taxon>Vertebrata</taxon>
        <taxon>Euteleostomi</taxon>
        <taxon>Amphibia</taxon>
        <taxon>Gymnophiona</taxon>
        <taxon>Siphonopidae</taxon>
        <taxon>Microcaecilia</taxon>
    </lineage>
</organism>
<name>A0A6P7ZDY0_9AMPH</name>
<dbReference type="InterPro" id="IPR040006">
    <property type="entry name" value="TNKS1BP1-like"/>
</dbReference>
<feature type="compositionally biased region" description="Polar residues" evidence="1">
    <location>
        <begin position="1508"/>
        <end position="1531"/>
    </location>
</feature>
<feature type="compositionally biased region" description="Basic and acidic residues" evidence="1">
    <location>
        <begin position="1615"/>
        <end position="1624"/>
    </location>
</feature>
<reference evidence="4" key="2">
    <citation type="submission" date="2025-08" db="UniProtKB">
        <authorList>
            <consortium name="RefSeq"/>
        </authorList>
    </citation>
    <scope>IDENTIFICATION</scope>
</reference>
<feature type="compositionally biased region" description="Basic and acidic residues" evidence="1">
    <location>
        <begin position="1165"/>
        <end position="1189"/>
    </location>
</feature>
<feature type="domain" description="Tankyrase 1-binding protein C-terminal" evidence="2">
    <location>
        <begin position="1740"/>
        <end position="1905"/>
    </location>
</feature>
<reference evidence="3" key="1">
    <citation type="submission" date="2024-06" db="UniProtKB">
        <authorList>
            <consortium name="RefSeq"/>
        </authorList>
    </citation>
    <scope>NUCLEOTIDE SEQUENCE [LARGE SCALE GENOMIC DNA]</scope>
</reference>
<accession>A0A6P7ZDY0</accession>
<feature type="compositionally biased region" description="Basic and acidic residues" evidence="1">
    <location>
        <begin position="1389"/>
        <end position="1411"/>
    </location>
</feature>
<gene>
    <name evidence="4" type="primary">KIAA1671</name>
</gene>
<feature type="region of interest" description="Disordered" evidence="1">
    <location>
        <begin position="208"/>
        <end position="230"/>
    </location>
</feature>
<dbReference type="CTD" id="85379"/>
<feature type="compositionally biased region" description="Basic and acidic residues" evidence="1">
    <location>
        <begin position="1545"/>
        <end position="1557"/>
    </location>
</feature>
<feature type="compositionally biased region" description="Low complexity" evidence="1">
    <location>
        <begin position="1680"/>
        <end position="1698"/>
    </location>
</feature>
<feature type="region of interest" description="Disordered" evidence="1">
    <location>
        <begin position="1389"/>
        <end position="1415"/>
    </location>
</feature>
<feature type="region of interest" description="Disordered" evidence="1">
    <location>
        <begin position="1479"/>
        <end position="1742"/>
    </location>
</feature>
<feature type="compositionally biased region" description="Basic and acidic residues" evidence="1">
    <location>
        <begin position="1646"/>
        <end position="1656"/>
    </location>
</feature>
<proteinExistence type="predicted"/>
<feature type="compositionally biased region" description="Polar residues" evidence="1">
    <location>
        <begin position="1148"/>
        <end position="1163"/>
    </location>
</feature>
<dbReference type="Pfam" id="PF15327">
    <property type="entry name" value="Tankyrase_bdg_C"/>
    <property type="match status" value="1"/>
</dbReference>
<evidence type="ECO:0000256" key="1">
    <source>
        <dbReference type="SAM" id="MobiDB-lite"/>
    </source>
</evidence>
<evidence type="ECO:0000313" key="3">
    <source>
        <dbReference type="Proteomes" id="UP000515156"/>
    </source>
</evidence>
<feature type="compositionally biased region" description="Low complexity" evidence="1">
    <location>
        <begin position="1482"/>
        <end position="1499"/>
    </location>
</feature>
<dbReference type="GeneID" id="115481101"/>
<feature type="compositionally biased region" description="Polar residues" evidence="1">
    <location>
        <begin position="99"/>
        <end position="108"/>
    </location>
</feature>
<feature type="region of interest" description="Disordered" evidence="1">
    <location>
        <begin position="1761"/>
        <end position="1914"/>
    </location>
</feature>